<comment type="caution">
    <text evidence="4">The sequence shown here is derived from an EMBL/GenBank/DDBJ whole genome shotgun (WGS) entry which is preliminary data.</text>
</comment>
<dbReference type="Proteomes" id="UP001600064">
    <property type="component" value="Unassembled WGS sequence"/>
</dbReference>
<feature type="compositionally biased region" description="Low complexity" evidence="2">
    <location>
        <begin position="216"/>
        <end position="229"/>
    </location>
</feature>
<feature type="region of interest" description="Disordered" evidence="2">
    <location>
        <begin position="696"/>
        <end position="760"/>
    </location>
</feature>
<dbReference type="InterPro" id="IPR000504">
    <property type="entry name" value="RRM_dom"/>
</dbReference>
<dbReference type="PANTHER" id="PTHR23295:SF6">
    <property type="entry name" value="NEOSIN, ISOFORM A"/>
    <property type="match status" value="1"/>
</dbReference>
<proteinExistence type="predicted"/>
<feature type="compositionally biased region" description="Pro residues" evidence="2">
    <location>
        <begin position="702"/>
        <end position="748"/>
    </location>
</feature>
<feature type="domain" description="RRM" evidence="3">
    <location>
        <begin position="426"/>
        <end position="497"/>
    </location>
</feature>
<dbReference type="RefSeq" id="XP_070867100.1">
    <property type="nucleotide sequence ID" value="XM_071009577.1"/>
</dbReference>
<name>A0ABR4DDE2_9PEZI</name>
<keyword evidence="5" id="KW-1185">Reference proteome</keyword>
<sequence>MQEPLPEFLATASLSPVSPTPLPAQRNIQASVVPNLQDQAAAGDEAAVKPTPSPPPFGEPPGDRMSSAPVPASHGAVDDMPVDAYPGETHDESDDSIGYGDGDGDGEEAQGEDRGAQQETAKPDATNDDYAKTFDSPAAHEDRSEAEDAQPDVPMAAAQEPTHSPSAPAQAPAPAAVRPGSPSPVPPPSGDAPSQSEPPNGLGSPSAPGPAATLDTAPSTEASTSPAAEPTEKPSRSPAVDAAAAAAAAIPAAAPASAEDNDAGAIDIQKLVDNLSARAAAPAASPDAPAQAPPAATQATPAPSSLSHPHSLPPKPTLSNPPASLPAIPPAPYSHARAHPASAIPPAGPMSHASPRMSHGAYPASDAVPSFPSAGPYGGPPHHAAQNGDATGYYQGASIKQLWEQFQADEKRYTTEARWDRFPEGSRIFIGNLSSERVSKREVFDVFHRFGRLAQISLKSAYGFVQYHTVAEGAAAMQGAQDIELGGRKIHLEVSRVQKKKEDRDRSPDRRGRHERFDSADRGWKRDDYRQGRSPSPRRNDPRGHFGRRRSRSPARFGRYGDDSYRRRSPSPHRRTSSNADQFDLPRRFGPDVPDVQILLLQEVMRDFVSWVQGAFHTKGLRTDVMYLNPRFPRETVVQRLAAEGVHGIVDLDYAAQAKGKIPIQVFNRSGGANVRFELYQDIDPPIAAELVIREKSQSHAAPPPAQPPNPYAQPPVAPYGHPPAGYPAYPYPPHPAAAHPAQPPHAAAPPASQPAQPDLANLVGSLDNQALSALLAQLQSSQAQPAASQGYPTAGAPPAAPAAPQQQPPIDMNALLGNLRSVAAAQQPQHQAQQPGAYPPAAAPGYPSAGVAYGAPPVDAAQQVQSIMEQLKRAAQS</sequence>
<dbReference type="Pfam" id="PF00076">
    <property type="entry name" value="RRM_1"/>
    <property type="match status" value="1"/>
</dbReference>
<gene>
    <name evidence="4" type="ORF">VTJ83DRAFT_3222</name>
</gene>
<reference evidence="4 5" key="1">
    <citation type="journal article" date="2024" name="Commun. Biol.">
        <title>Comparative genomic analysis of thermophilic fungi reveals convergent evolutionary adaptations and gene losses.</title>
        <authorList>
            <person name="Steindorff A.S."/>
            <person name="Aguilar-Pontes M.V."/>
            <person name="Robinson A.J."/>
            <person name="Andreopoulos B."/>
            <person name="LaButti K."/>
            <person name="Kuo A."/>
            <person name="Mondo S."/>
            <person name="Riley R."/>
            <person name="Otillar R."/>
            <person name="Haridas S."/>
            <person name="Lipzen A."/>
            <person name="Grimwood J."/>
            <person name="Schmutz J."/>
            <person name="Clum A."/>
            <person name="Reid I.D."/>
            <person name="Moisan M.C."/>
            <person name="Butler G."/>
            <person name="Nguyen T.T.M."/>
            <person name="Dewar K."/>
            <person name="Conant G."/>
            <person name="Drula E."/>
            <person name="Henrissat B."/>
            <person name="Hansel C."/>
            <person name="Singer S."/>
            <person name="Hutchinson M.I."/>
            <person name="de Vries R.P."/>
            <person name="Natvig D.O."/>
            <person name="Powell A.J."/>
            <person name="Tsang A."/>
            <person name="Grigoriev I.V."/>
        </authorList>
    </citation>
    <scope>NUCLEOTIDE SEQUENCE [LARGE SCALE GENOMIC DNA]</scope>
    <source>
        <strain evidence="4 5">ATCC 22073</strain>
    </source>
</reference>
<evidence type="ECO:0000313" key="5">
    <source>
        <dbReference type="Proteomes" id="UP001600064"/>
    </source>
</evidence>
<feature type="region of interest" description="Disordered" evidence="2">
    <location>
        <begin position="279"/>
        <end position="367"/>
    </location>
</feature>
<feature type="compositionally biased region" description="Basic and acidic residues" evidence="2">
    <location>
        <begin position="494"/>
        <end position="531"/>
    </location>
</feature>
<organism evidence="4 5">
    <name type="scientific">Remersonia thermophila</name>
    <dbReference type="NCBI Taxonomy" id="72144"/>
    <lineage>
        <taxon>Eukaryota</taxon>
        <taxon>Fungi</taxon>
        <taxon>Dikarya</taxon>
        <taxon>Ascomycota</taxon>
        <taxon>Pezizomycotina</taxon>
        <taxon>Sordariomycetes</taxon>
        <taxon>Sordariomycetidae</taxon>
        <taxon>Sordariales</taxon>
        <taxon>Sordariales incertae sedis</taxon>
        <taxon>Remersonia</taxon>
    </lineage>
</organism>
<protein>
    <recommendedName>
        <fullName evidence="3">RRM domain-containing protein</fullName>
    </recommendedName>
</protein>
<feature type="compositionally biased region" description="Low complexity" evidence="2">
    <location>
        <begin position="786"/>
        <end position="810"/>
    </location>
</feature>
<dbReference type="PROSITE" id="PS50102">
    <property type="entry name" value="RRM"/>
    <property type="match status" value="1"/>
</dbReference>
<dbReference type="GeneID" id="98124221"/>
<feature type="compositionally biased region" description="Pro residues" evidence="2">
    <location>
        <begin position="181"/>
        <end position="190"/>
    </location>
</feature>
<dbReference type="SUPFAM" id="SSF54928">
    <property type="entry name" value="RNA-binding domain, RBD"/>
    <property type="match status" value="1"/>
</dbReference>
<dbReference type="EMBL" id="JAZGUE010000003">
    <property type="protein sequence ID" value="KAL2268376.1"/>
    <property type="molecule type" value="Genomic_DNA"/>
</dbReference>
<dbReference type="InterPro" id="IPR012677">
    <property type="entry name" value="Nucleotide-bd_a/b_plait_sf"/>
</dbReference>
<feature type="region of interest" description="Disordered" evidence="2">
    <location>
        <begin position="494"/>
        <end position="588"/>
    </location>
</feature>
<feature type="compositionally biased region" description="Low complexity" evidence="2">
    <location>
        <begin position="279"/>
        <end position="310"/>
    </location>
</feature>
<evidence type="ECO:0000313" key="4">
    <source>
        <dbReference type="EMBL" id="KAL2268376.1"/>
    </source>
</evidence>
<dbReference type="InterPro" id="IPR035979">
    <property type="entry name" value="RBD_domain_sf"/>
</dbReference>
<dbReference type="PANTHER" id="PTHR23295">
    <property type="entry name" value="NUCLEAR RECEPTOR COACTIVATOR 5-RELATED"/>
    <property type="match status" value="1"/>
</dbReference>
<feature type="region of interest" description="Disordered" evidence="2">
    <location>
        <begin position="1"/>
        <end position="260"/>
    </location>
</feature>
<keyword evidence="1" id="KW-0694">RNA-binding</keyword>
<feature type="compositionally biased region" description="Basic residues" evidence="2">
    <location>
        <begin position="567"/>
        <end position="576"/>
    </location>
</feature>
<evidence type="ECO:0000256" key="1">
    <source>
        <dbReference type="PROSITE-ProRule" id="PRU00176"/>
    </source>
</evidence>
<dbReference type="Gene3D" id="3.30.70.330">
    <property type="match status" value="1"/>
</dbReference>
<feature type="compositionally biased region" description="Low complexity" evidence="2">
    <location>
        <begin position="823"/>
        <end position="837"/>
    </location>
</feature>
<feature type="compositionally biased region" description="Low complexity" evidence="2">
    <location>
        <begin position="238"/>
        <end position="258"/>
    </location>
</feature>
<feature type="compositionally biased region" description="Pro residues" evidence="2">
    <location>
        <begin position="323"/>
        <end position="332"/>
    </location>
</feature>
<accession>A0ABR4DDE2</accession>
<dbReference type="InterPro" id="IPR052600">
    <property type="entry name" value="Nuc_rcpt_coact/corep"/>
</dbReference>
<evidence type="ECO:0000256" key="2">
    <source>
        <dbReference type="SAM" id="MobiDB-lite"/>
    </source>
</evidence>
<dbReference type="SMART" id="SM00360">
    <property type="entry name" value="RRM"/>
    <property type="match status" value="1"/>
</dbReference>
<feature type="compositionally biased region" description="Low complexity" evidence="2">
    <location>
        <begin position="844"/>
        <end position="855"/>
    </location>
</feature>
<feature type="region of interest" description="Disordered" evidence="2">
    <location>
        <begin position="786"/>
        <end position="855"/>
    </location>
</feature>
<feature type="compositionally biased region" description="Low complexity" evidence="2">
    <location>
        <begin position="749"/>
        <end position="758"/>
    </location>
</feature>
<feature type="compositionally biased region" description="Polar residues" evidence="2">
    <location>
        <begin position="26"/>
        <end position="38"/>
    </location>
</feature>
<evidence type="ECO:0000259" key="3">
    <source>
        <dbReference type="PROSITE" id="PS50102"/>
    </source>
</evidence>
<feature type="compositionally biased region" description="Low complexity" evidence="2">
    <location>
        <begin position="164"/>
        <end position="180"/>
    </location>
</feature>